<proteinExistence type="predicted"/>
<evidence type="ECO:0000256" key="1">
    <source>
        <dbReference type="SAM" id="MobiDB-lite"/>
    </source>
</evidence>
<name>A0A372JS26_9ACTN</name>
<dbReference type="Proteomes" id="UP000261811">
    <property type="component" value="Unassembled WGS sequence"/>
</dbReference>
<dbReference type="AlphaFoldDB" id="A0A372JS26"/>
<reference evidence="2 3" key="1">
    <citation type="submission" date="2018-08" db="EMBL/GenBank/DDBJ databases">
        <title>Actinomadura jelena sp. nov., a novel Actinomycete isolated from soil in Chad.</title>
        <authorList>
            <person name="Shi L."/>
        </authorList>
    </citation>
    <scope>NUCLEOTIDE SEQUENCE [LARGE SCALE GENOMIC DNA]</scope>
    <source>
        <strain evidence="2 3">NEAU-G17</strain>
    </source>
</reference>
<protein>
    <submittedName>
        <fullName evidence="2">Uncharacterized protein</fullName>
    </submittedName>
</protein>
<evidence type="ECO:0000313" key="2">
    <source>
        <dbReference type="EMBL" id="RFU42845.1"/>
    </source>
</evidence>
<dbReference type="RefSeq" id="WP_199486405.1">
    <property type="nucleotide sequence ID" value="NZ_QURH01000091.1"/>
</dbReference>
<evidence type="ECO:0000313" key="3">
    <source>
        <dbReference type="Proteomes" id="UP000261811"/>
    </source>
</evidence>
<feature type="region of interest" description="Disordered" evidence="1">
    <location>
        <begin position="1"/>
        <end position="63"/>
    </location>
</feature>
<comment type="caution">
    <text evidence="2">The sequence shown here is derived from an EMBL/GenBank/DDBJ whole genome shotgun (WGS) entry which is preliminary data.</text>
</comment>
<keyword evidence="3" id="KW-1185">Reference proteome</keyword>
<dbReference type="EMBL" id="QURH01000091">
    <property type="protein sequence ID" value="RFU42845.1"/>
    <property type="molecule type" value="Genomic_DNA"/>
</dbReference>
<accession>A0A372JS26</accession>
<sequence>MGTTTRTRTETADPPRSTAMKAAVRRMAARAVEKKTTQPADDSEQPGQDETPSPVGLAGHQGRRLLVRYRRQLAPLAALGATHAAGAAASAADGPAALGVLALTGAGTV</sequence>
<feature type="non-terminal residue" evidence="2">
    <location>
        <position position="109"/>
    </location>
</feature>
<feature type="compositionally biased region" description="Polar residues" evidence="1">
    <location>
        <begin position="37"/>
        <end position="51"/>
    </location>
</feature>
<organism evidence="2 3">
    <name type="scientific">Actinomadura logoneensis</name>
    <dbReference type="NCBI Taxonomy" id="2293572"/>
    <lineage>
        <taxon>Bacteria</taxon>
        <taxon>Bacillati</taxon>
        <taxon>Actinomycetota</taxon>
        <taxon>Actinomycetes</taxon>
        <taxon>Streptosporangiales</taxon>
        <taxon>Thermomonosporaceae</taxon>
        <taxon>Actinomadura</taxon>
    </lineage>
</organism>
<gene>
    <name evidence="2" type="ORF">DZF91_04390</name>
</gene>